<feature type="non-terminal residue" evidence="1">
    <location>
        <position position="69"/>
    </location>
</feature>
<dbReference type="OrthoDB" id="6435036at2759"/>
<proteinExistence type="predicted"/>
<name>A0A8X6P347_NEPPI</name>
<organism evidence="1 2">
    <name type="scientific">Nephila pilipes</name>
    <name type="common">Giant wood spider</name>
    <name type="synonym">Nephila maculata</name>
    <dbReference type="NCBI Taxonomy" id="299642"/>
    <lineage>
        <taxon>Eukaryota</taxon>
        <taxon>Metazoa</taxon>
        <taxon>Ecdysozoa</taxon>
        <taxon>Arthropoda</taxon>
        <taxon>Chelicerata</taxon>
        <taxon>Arachnida</taxon>
        <taxon>Araneae</taxon>
        <taxon>Araneomorphae</taxon>
        <taxon>Entelegynae</taxon>
        <taxon>Araneoidea</taxon>
        <taxon>Nephilidae</taxon>
        <taxon>Nephila</taxon>
    </lineage>
</organism>
<evidence type="ECO:0000313" key="1">
    <source>
        <dbReference type="EMBL" id="GFT48295.1"/>
    </source>
</evidence>
<dbReference type="EMBL" id="BMAW01064996">
    <property type="protein sequence ID" value="GFT48295.1"/>
    <property type="molecule type" value="Genomic_DNA"/>
</dbReference>
<dbReference type="AlphaFoldDB" id="A0A8X6P347"/>
<dbReference type="Proteomes" id="UP000887013">
    <property type="component" value="Unassembled WGS sequence"/>
</dbReference>
<sequence>MTKSFLSTFHVHYILSPFLLSQITELSFRQRRVLIINRSHLLYPNSLRHQELKELLERPEVGRPYPELD</sequence>
<gene>
    <name evidence="1" type="ORF">NPIL_97441</name>
</gene>
<comment type="caution">
    <text evidence="1">The sequence shown here is derived from an EMBL/GenBank/DDBJ whole genome shotgun (WGS) entry which is preliminary data.</text>
</comment>
<reference evidence="1" key="1">
    <citation type="submission" date="2020-08" db="EMBL/GenBank/DDBJ databases">
        <title>Multicomponent nature underlies the extraordinary mechanical properties of spider dragline silk.</title>
        <authorList>
            <person name="Kono N."/>
            <person name="Nakamura H."/>
            <person name="Mori M."/>
            <person name="Yoshida Y."/>
            <person name="Ohtoshi R."/>
            <person name="Malay A.D."/>
            <person name="Moran D.A.P."/>
            <person name="Tomita M."/>
            <person name="Numata K."/>
            <person name="Arakawa K."/>
        </authorList>
    </citation>
    <scope>NUCLEOTIDE SEQUENCE</scope>
</reference>
<accession>A0A8X6P347</accession>
<keyword evidence="2" id="KW-1185">Reference proteome</keyword>
<protein>
    <submittedName>
        <fullName evidence="1">Uncharacterized protein</fullName>
    </submittedName>
</protein>
<evidence type="ECO:0000313" key="2">
    <source>
        <dbReference type="Proteomes" id="UP000887013"/>
    </source>
</evidence>